<sequence length="379" mass="40665">MRKVSYLIWPVVTGILAALLVLQFYPQLLTPPVTTVEIREAAATPGIQNIGPVSYADAVDRAAPAVVNIYTRTLVRQPVSPLLNDPFFRKFFNTEQLPQRERIESSLGSGVILNEQGYVVTNNHVISGADSIIVALRDGREAQAEVVGLDPETDLAVLKVKLDNLPSITLANEDLRIGDVALAIGNPFGVGQTVTMGIISATGRNRLGLSTYEDFIQTDAAINPGNSGGALIDARGNLIGINTAIFSRSGGSQGIGFAIPSTLTRQVMQDLISHGRVIRGWLGIEIQELTPQLAESFDMEGRTGLIIAGIFRNGPAHQAGLQPGDVLLQMNGQPVTGSRTALNHIARFKPGDKVELGILRNGHEMSLSATISERPRTRE</sequence>
<dbReference type="FunFam" id="2.40.10.10:FF:000001">
    <property type="entry name" value="Periplasmic serine protease DegS"/>
    <property type="match status" value="1"/>
</dbReference>
<dbReference type="CDD" id="cd10839">
    <property type="entry name" value="cpPDZ1_DegP-like"/>
    <property type="match status" value="1"/>
</dbReference>
<keyword evidence="9" id="KW-0812">Transmembrane</keyword>
<dbReference type="SUPFAM" id="SSF50494">
    <property type="entry name" value="Trypsin-like serine proteases"/>
    <property type="match status" value="1"/>
</dbReference>
<keyword evidence="9" id="KW-1133">Transmembrane helix</keyword>
<name>A0A7W1WZR8_9GAMM</name>
<dbReference type="Pfam" id="PF13180">
    <property type="entry name" value="PDZ_2"/>
    <property type="match status" value="1"/>
</dbReference>
<dbReference type="InterPro" id="IPR009003">
    <property type="entry name" value="Peptidase_S1_PA"/>
</dbReference>
<feature type="binding site" evidence="8">
    <location>
        <position position="154"/>
    </location>
    <ligand>
        <name>substrate</name>
    </ligand>
</feature>
<evidence type="ECO:0000256" key="5">
    <source>
        <dbReference type="ARBA" id="ARBA00022801"/>
    </source>
</evidence>
<feature type="active site" description="Charge relay system" evidence="7">
    <location>
        <position position="124"/>
    </location>
</feature>
<dbReference type="InterPro" id="IPR001940">
    <property type="entry name" value="Peptidase_S1C"/>
</dbReference>
<dbReference type="InterPro" id="IPR036034">
    <property type="entry name" value="PDZ_sf"/>
</dbReference>
<dbReference type="RefSeq" id="WP_181740555.1">
    <property type="nucleotide sequence ID" value="NZ_JACEMT010000052.1"/>
</dbReference>
<evidence type="ECO:0000256" key="8">
    <source>
        <dbReference type="PIRSR" id="PIRSR611782-2"/>
    </source>
</evidence>
<evidence type="ECO:0000256" key="1">
    <source>
        <dbReference type="ARBA" id="ARBA00010541"/>
    </source>
</evidence>
<evidence type="ECO:0000256" key="7">
    <source>
        <dbReference type="PIRSR" id="PIRSR611782-1"/>
    </source>
</evidence>
<keyword evidence="6" id="KW-0720">Serine protease</keyword>
<feature type="active site" description="Charge relay system" evidence="7">
    <location>
        <position position="154"/>
    </location>
</feature>
<evidence type="ECO:0000256" key="2">
    <source>
        <dbReference type="ARBA" id="ARBA00022670"/>
    </source>
</evidence>
<evidence type="ECO:0000256" key="3">
    <source>
        <dbReference type="ARBA" id="ARBA00022729"/>
    </source>
</evidence>
<feature type="transmembrane region" description="Helical" evidence="9">
    <location>
        <begin position="7"/>
        <end position="25"/>
    </location>
</feature>
<feature type="binding site" evidence="8">
    <location>
        <position position="124"/>
    </location>
    <ligand>
        <name>substrate</name>
    </ligand>
</feature>
<dbReference type="PRINTS" id="PR00834">
    <property type="entry name" value="PROTEASES2C"/>
</dbReference>
<dbReference type="SUPFAM" id="SSF50156">
    <property type="entry name" value="PDZ domain-like"/>
    <property type="match status" value="1"/>
</dbReference>
<organism evidence="11 12">
    <name type="scientific">Marinobacterium marinum</name>
    <dbReference type="NCBI Taxonomy" id="2756129"/>
    <lineage>
        <taxon>Bacteria</taxon>
        <taxon>Pseudomonadati</taxon>
        <taxon>Pseudomonadota</taxon>
        <taxon>Gammaproteobacteria</taxon>
        <taxon>Oceanospirillales</taxon>
        <taxon>Oceanospirillaceae</taxon>
        <taxon>Marinobacterium</taxon>
    </lineage>
</organism>
<dbReference type="Proteomes" id="UP000538931">
    <property type="component" value="Unassembled WGS sequence"/>
</dbReference>
<evidence type="ECO:0000313" key="11">
    <source>
        <dbReference type="EMBL" id="MBA4503107.1"/>
    </source>
</evidence>
<feature type="domain" description="PDZ" evidence="10">
    <location>
        <begin position="271"/>
        <end position="337"/>
    </location>
</feature>
<keyword evidence="5" id="KW-0378">Hydrolase</keyword>
<evidence type="ECO:0000256" key="6">
    <source>
        <dbReference type="ARBA" id="ARBA00022825"/>
    </source>
</evidence>
<feature type="active site" description="Charge relay system" evidence="7">
    <location>
        <position position="227"/>
    </location>
</feature>
<dbReference type="Pfam" id="PF13365">
    <property type="entry name" value="Trypsin_2"/>
    <property type="match status" value="1"/>
</dbReference>
<keyword evidence="12" id="KW-1185">Reference proteome</keyword>
<dbReference type="Gene3D" id="2.40.10.120">
    <property type="match status" value="1"/>
</dbReference>
<evidence type="ECO:0000256" key="4">
    <source>
        <dbReference type="ARBA" id="ARBA00022737"/>
    </source>
</evidence>
<dbReference type="NCBIfam" id="TIGR02037">
    <property type="entry name" value="degP_htrA_DO"/>
    <property type="match status" value="1"/>
</dbReference>
<dbReference type="InterPro" id="IPR011782">
    <property type="entry name" value="Pept_S1C_Do"/>
</dbReference>
<dbReference type="GO" id="GO:0004252">
    <property type="term" value="F:serine-type endopeptidase activity"/>
    <property type="evidence" value="ECO:0007669"/>
    <property type="project" value="InterPro"/>
</dbReference>
<comment type="caution">
    <text evidence="11">The sequence shown here is derived from an EMBL/GenBank/DDBJ whole genome shotgun (WGS) entry which is preliminary data.</text>
</comment>
<dbReference type="InterPro" id="IPR001478">
    <property type="entry name" value="PDZ"/>
</dbReference>
<dbReference type="AlphaFoldDB" id="A0A7W1WZR8"/>
<accession>A0A7W1WZR8</accession>
<proteinExistence type="inferred from homology"/>
<protein>
    <submittedName>
        <fullName evidence="11">Do family serine endopeptidase</fullName>
    </submittedName>
</protein>
<dbReference type="Gene3D" id="2.30.42.10">
    <property type="match status" value="1"/>
</dbReference>
<feature type="binding site" evidence="8">
    <location>
        <begin position="225"/>
        <end position="227"/>
    </location>
    <ligand>
        <name>substrate</name>
    </ligand>
</feature>
<dbReference type="EMBL" id="JACEMT010000052">
    <property type="protein sequence ID" value="MBA4503107.1"/>
    <property type="molecule type" value="Genomic_DNA"/>
</dbReference>
<gene>
    <name evidence="11" type="ORF">H1S06_12120</name>
</gene>
<dbReference type="PANTHER" id="PTHR43343:SF3">
    <property type="entry name" value="PROTEASE DO-LIKE 8, CHLOROPLASTIC"/>
    <property type="match status" value="1"/>
</dbReference>
<evidence type="ECO:0000259" key="10">
    <source>
        <dbReference type="PROSITE" id="PS50106"/>
    </source>
</evidence>
<dbReference type="SMART" id="SM00228">
    <property type="entry name" value="PDZ"/>
    <property type="match status" value="1"/>
</dbReference>
<dbReference type="PROSITE" id="PS50106">
    <property type="entry name" value="PDZ"/>
    <property type="match status" value="1"/>
</dbReference>
<comment type="similarity">
    <text evidence="1">Belongs to the peptidase S1C family.</text>
</comment>
<keyword evidence="2" id="KW-0645">Protease</keyword>
<keyword evidence="4" id="KW-0677">Repeat</keyword>
<evidence type="ECO:0000256" key="9">
    <source>
        <dbReference type="SAM" id="Phobius"/>
    </source>
</evidence>
<keyword evidence="9" id="KW-0472">Membrane</keyword>
<dbReference type="GO" id="GO:0006508">
    <property type="term" value="P:proteolysis"/>
    <property type="evidence" value="ECO:0007669"/>
    <property type="project" value="UniProtKB-KW"/>
</dbReference>
<dbReference type="InterPro" id="IPR051201">
    <property type="entry name" value="Chloro_Bact_Ser_Proteases"/>
</dbReference>
<reference evidence="11 12" key="1">
    <citation type="submission" date="2020-07" db="EMBL/GenBank/DDBJ databases">
        <title>Bacterium isolated from marien macroalgae.</title>
        <authorList>
            <person name="Zhu K."/>
            <person name="Lu D."/>
            <person name="Du Z."/>
        </authorList>
    </citation>
    <scope>NUCLEOTIDE SEQUENCE [LARGE SCALE GENOMIC DNA]</scope>
    <source>
        <strain evidence="11 12">3-1745</strain>
    </source>
</reference>
<evidence type="ECO:0000313" key="12">
    <source>
        <dbReference type="Proteomes" id="UP000538931"/>
    </source>
</evidence>
<keyword evidence="3" id="KW-0732">Signal</keyword>
<dbReference type="PANTHER" id="PTHR43343">
    <property type="entry name" value="PEPTIDASE S12"/>
    <property type="match status" value="1"/>
</dbReference>